<gene>
    <name evidence="1" type="ORF">SAMN05428642_1014</name>
</gene>
<accession>A0A1K2I9S9</accession>
<sequence>MRFFYFALITLLFISCNTIESNRSKFIDFVPENTSIIIKSTNVEGLKSSLNNSDFLQKISNANSYKNLENKLEGLSYLNPSSEVLICFSNDSKDSLQYSIITKYSQDLFIKDSLPNYIEETLKQKNKTITKSTINNNTFYSTVIDSIFFASSSKDIVDAVFNKSDADIELKKTYSTINNDKTFSILLKPNKVFAKTFFVEDSISLKTFTNYIAADVDITQNSILINGVTKANDSSKSLINIFKNTIPQENQIQNIAPSNSDGFMSFTFDDFKTIENNLAKFNLKDSITSTSTLFNDIIEVGVVYEDHNRAIILNSIDIIATKDALLSEQTVIDTYREIDIYSFSKPNLFSKTFSPLISFNDATIYCVLDNLFVFANSIEMLQNIIASYQNKTTLSNNNEFKNIKDNLSDASSLIQVTNSSSLKSILNKNFKDDNNYKLNNYNASAIQFIYDNNFAHIHAIIKKSETKASINSVSEELNIKLDKDLLNNPQFVTNHITKQKEIVVQDVNNNLYLISNEGKILWKKALQGPVLGTIEQIDIYKNGRLQLAFATPNRVYVIDRSGRDVAPFPAKFNDEITQPLSVFDYDKNKNYRLLVTQGKNILMYTVKAKIVNGFNLKSANSNIICQPKHFRIGTKDYIAFKTQNKLYILDRKGKTRVSPKNENNYSNQPIFLYNNTFTTTSLDGNLISIDTKGNVSSRKINLSEKHTIESSSKTLVALSENKLLIKNKTTELDYGDYSKCKLFYINDKIYVSVTDLQSHKILLFDSQSNLLPNFPVYGNSSIEINNIDSDRKLEFVTKGESNSIILYQIN</sequence>
<dbReference type="SUPFAM" id="SSF69322">
    <property type="entry name" value="Tricorn protease domain 2"/>
    <property type="match status" value="1"/>
</dbReference>
<dbReference type="OrthoDB" id="1093345at2"/>
<dbReference type="PROSITE" id="PS51257">
    <property type="entry name" value="PROKAR_LIPOPROTEIN"/>
    <property type="match status" value="1"/>
</dbReference>
<reference evidence="1 2" key="1">
    <citation type="submission" date="2016-10" db="EMBL/GenBank/DDBJ databases">
        <authorList>
            <person name="de Groot N.N."/>
        </authorList>
    </citation>
    <scope>NUCLEOTIDE SEQUENCE [LARGE SCALE GENOMIC DNA]</scope>
    <source>
        <strain evidence="1 2">DSM 18180</strain>
    </source>
</reference>
<dbReference type="EMBL" id="FPKV01000001">
    <property type="protein sequence ID" value="SFZ89172.1"/>
    <property type="molecule type" value="Genomic_DNA"/>
</dbReference>
<organism evidence="1 2">
    <name type="scientific">Flaviramulus basaltis</name>
    <dbReference type="NCBI Taxonomy" id="369401"/>
    <lineage>
        <taxon>Bacteria</taxon>
        <taxon>Pseudomonadati</taxon>
        <taxon>Bacteroidota</taxon>
        <taxon>Flavobacteriia</taxon>
        <taxon>Flavobacteriales</taxon>
        <taxon>Flavobacteriaceae</taxon>
        <taxon>Flaviramulus</taxon>
    </lineage>
</organism>
<keyword evidence="2" id="KW-1185">Reference proteome</keyword>
<dbReference type="AlphaFoldDB" id="A0A1K2I9S9"/>
<evidence type="ECO:0000313" key="2">
    <source>
        <dbReference type="Proteomes" id="UP000182544"/>
    </source>
</evidence>
<name>A0A1K2I9S9_9FLAO</name>
<evidence type="ECO:0000313" key="1">
    <source>
        <dbReference type="EMBL" id="SFZ89172.1"/>
    </source>
</evidence>
<dbReference type="RefSeq" id="WP_072399508.1">
    <property type="nucleotide sequence ID" value="NZ_FPKV01000001.1"/>
</dbReference>
<protein>
    <submittedName>
        <fullName evidence="1">Uncharacterized protein</fullName>
    </submittedName>
</protein>
<dbReference type="Proteomes" id="UP000182544">
    <property type="component" value="Unassembled WGS sequence"/>
</dbReference>
<dbReference type="STRING" id="369401.SAMN05428642_1014"/>
<proteinExistence type="predicted"/>